<dbReference type="Proteomes" id="UP001217325">
    <property type="component" value="Unassembled WGS sequence"/>
</dbReference>
<comment type="caution">
    <text evidence="1">The sequence shown here is derived from an EMBL/GenBank/DDBJ whole genome shotgun (WGS) entry which is preliminary data.</text>
</comment>
<reference evidence="1" key="1">
    <citation type="submission" date="2023-02" db="EMBL/GenBank/DDBJ databases">
        <title>A novel hydrolase synthesized by Rhodococcus erythropolis HQ is responsible for the detoxification of Zearalenone.</title>
        <authorList>
            <person name="Hu J."/>
            <person name="Xu J."/>
        </authorList>
    </citation>
    <scope>NUCLEOTIDE SEQUENCE</scope>
    <source>
        <strain evidence="1">HQ</strain>
    </source>
</reference>
<dbReference type="EMBL" id="JARDXE010000014">
    <property type="protein sequence ID" value="MDE8647659.1"/>
    <property type="molecule type" value="Genomic_DNA"/>
</dbReference>
<evidence type="ECO:0000313" key="2">
    <source>
        <dbReference type="Proteomes" id="UP001217325"/>
    </source>
</evidence>
<dbReference type="RefSeq" id="WP_275232219.1">
    <property type="nucleotide sequence ID" value="NZ_JARDXE010000014.1"/>
</dbReference>
<dbReference type="AlphaFoldDB" id="A0AAW6LL05"/>
<protein>
    <submittedName>
        <fullName evidence="1">Uncharacterized protein</fullName>
    </submittedName>
</protein>
<evidence type="ECO:0000313" key="1">
    <source>
        <dbReference type="EMBL" id="MDE8647659.1"/>
    </source>
</evidence>
<organism evidence="1 2">
    <name type="scientific">Rhodococcus qingshengii</name>
    <dbReference type="NCBI Taxonomy" id="334542"/>
    <lineage>
        <taxon>Bacteria</taxon>
        <taxon>Bacillati</taxon>
        <taxon>Actinomycetota</taxon>
        <taxon>Actinomycetes</taxon>
        <taxon>Mycobacteriales</taxon>
        <taxon>Nocardiaceae</taxon>
        <taxon>Rhodococcus</taxon>
        <taxon>Rhodococcus erythropolis group</taxon>
    </lineage>
</organism>
<sequence length="187" mass="19978">MLVESKPWPSMPALDLEIRAPRLVTGQEVRVVGGAFELRGDSLVFDVLLRGTPGISYETATLPLTIVSARADGHPIVYGVDGMLPDGGIDEIPLLPGLPDGPMSLYRAGLVLGGDFRVQAQAYRVVDGIVYFSLHCRTEQGTLMNYDVASITVDLLRRRADGTCDIDILAASGAPSTEGRLTAQPVD</sequence>
<gene>
    <name evidence="1" type="ORF">PXH69_22030</name>
</gene>
<accession>A0AAW6LL05</accession>
<name>A0AAW6LL05_RHOSG</name>
<proteinExistence type="predicted"/>